<evidence type="ECO:0000313" key="10">
    <source>
        <dbReference type="EMBL" id="CAF1017473.1"/>
    </source>
</evidence>
<dbReference type="OrthoDB" id="6252479at2759"/>
<dbReference type="Pfam" id="PF00028">
    <property type="entry name" value="Cadherin"/>
    <property type="match status" value="1"/>
</dbReference>
<dbReference type="CDD" id="cd11304">
    <property type="entry name" value="Cadherin_repeat"/>
    <property type="match status" value="6"/>
</dbReference>
<feature type="domain" description="Cadherin" evidence="9">
    <location>
        <begin position="642"/>
        <end position="777"/>
    </location>
</feature>
<keyword evidence="5" id="KW-1133">Transmembrane helix</keyword>
<evidence type="ECO:0000256" key="4">
    <source>
        <dbReference type="ARBA" id="ARBA00022837"/>
    </source>
</evidence>
<keyword evidence="8" id="KW-0732">Signal</keyword>
<evidence type="ECO:0000313" key="11">
    <source>
        <dbReference type="EMBL" id="CAF3788953.1"/>
    </source>
</evidence>
<feature type="domain" description="Cadherin" evidence="9">
    <location>
        <begin position="787"/>
        <end position="881"/>
    </location>
</feature>
<dbReference type="PROSITE" id="PS50268">
    <property type="entry name" value="CADHERIN_2"/>
    <property type="match status" value="6"/>
</dbReference>
<feature type="domain" description="Cadherin" evidence="9">
    <location>
        <begin position="377"/>
        <end position="474"/>
    </location>
</feature>
<feature type="domain" description="Cadherin" evidence="9">
    <location>
        <begin position="887"/>
        <end position="985"/>
    </location>
</feature>
<dbReference type="Gene3D" id="2.60.40.60">
    <property type="entry name" value="Cadherins"/>
    <property type="match status" value="7"/>
</dbReference>
<dbReference type="PRINTS" id="PR00205">
    <property type="entry name" value="CADHERIN"/>
</dbReference>
<dbReference type="GO" id="GO:0007156">
    <property type="term" value="P:homophilic cell adhesion via plasma membrane adhesion molecules"/>
    <property type="evidence" value="ECO:0007669"/>
    <property type="project" value="InterPro"/>
</dbReference>
<evidence type="ECO:0000256" key="1">
    <source>
        <dbReference type="ARBA" id="ARBA00004370"/>
    </source>
</evidence>
<sequence>MKCYLWICILLLLYSECTSTYFTQTSYELWCQENVVYSSSFVYPSSRIGIQRQRPQQQVQYSIVEQTDYQKLFTVKSKRLGDFYFLILNITRPLEINREYQQIYTIKVRAHITFLPTDIATDEAEIQIRIADANDNDPVFDIDYYRQNITLNTSSENQKSLPLLKFHASDADEIENAQILYEISERLEDLSLHPLTGDLYLLNEKIKKKTYEFSVLAYDRGRKRDNTNTKTQVKLEFIQQQTWIRNETRENATILYTNETIFYEAINDLNVSVHQYKNWNYLNSYRPLLYVEGQTVENSELFIIEPSSHDIKFYIENLNIYIDRPTTRDLILKLEDYRLILLLCVQNRNQCQKFFYRLTSFIDPPSLKFLIKDKIILNENVPINTYVTKIDLTEDNNEFEFKYKLIGEDDLQISKFYIEQTTGVIRTAELLDAEKYQSFQLDIQIDLKLKLKKYSIIKTIEIIIQDQNDHRPKFLTTQTNIKFEDMYQFKAVDDDINKETNGRISYMIRSDEKDNFPFIIDSMNGTLTMIKTPRKEDYYFDVVVFDWGQPISLEDVLLIHLHVVQYDRRQRRDIQSSFRPKLKLFYTRRWKKKYRQYNISTMSSNSSESLINFSTVPMTIMTSTSSPSSLTTIEMNLGFHYSSNIIIFHIDENLPFESFVGHLNIYHNTNEQLITNNSYLSSIFFNLHLFYFVIDSNEINLPPFSISDDGTIFNIGKIDREQRSLYEFYVELKLKQMYTLKIQQILNMELFNIIFKYEKKIKVQIYVEDTNDNSPQCDHLHSMINVDENKIQTNIFKMNGYDPDRGENGTIIYSFLSISNNFNINNQTGQLDLIKPFDWKQKESLNLIYIILSDQGQSIQQQTLCTLHVNIVRSNNNVPQFVYQNISLTHYEFDVWEDMPKHAVFGQIIANDLDDNSTLLYSLEPNPYVYISSTLGYLKLHRNLYLSVDQTFNISLTVQDERSLSNRTYILIHVLRVNKSSNPLLINEPAYSLVINESLPVGSVITNILKRVQNGGSVTVNVDHIEILDENTTNTNKTTINNNNMFQVDKQGKIVYFLIG</sequence>
<dbReference type="EMBL" id="CAJOBC010003541">
    <property type="protein sequence ID" value="CAF3788953.1"/>
    <property type="molecule type" value="Genomic_DNA"/>
</dbReference>
<protein>
    <recommendedName>
        <fullName evidence="9">Cadherin domain-containing protein</fullName>
    </recommendedName>
</protein>
<dbReference type="SUPFAM" id="SSF49313">
    <property type="entry name" value="Cadherin-like"/>
    <property type="match status" value="6"/>
</dbReference>
<dbReference type="GO" id="GO:0005886">
    <property type="term" value="C:plasma membrane"/>
    <property type="evidence" value="ECO:0007669"/>
    <property type="project" value="UniProtKB-SubCell"/>
</dbReference>
<dbReference type="PANTHER" id="PTHR24026">
    <property type="entry name" value="FAT ATYPICAL CADHERIN-RELATED"/>
    <property type="match status" value="1"/>
</dbReference>
<evidence type="ECO:0000256" key="6">
    <source>
        <dbReference type="ARBA" id="ARBA00023136"/>
    </source>
</evidence>
<keyword evidence="2" id="KW-0812">Transmembrane</keyword>
<dbReference type="EMBL" id="CAJNOQ010003541">
    <property type="protein sequence ID" value="CAF1017473.1"/>
    <property type="molecule type" value="Genomic_DNA"/>
</dbReference>
<comment type="subcellular location">
    <subcellularLocation>
        <location evidence="1">Membrane</location>
    </subcellularLocation>
</comment>
<dbReference type="SMART" id="SM00112">
    <property type="entry name" value="CA"/>
    <property type="match status" value="7"/>
</dbReference>
<dbReference type="Proteomes" id="UP000681722">
    <property type="component" value="Unassembled WGS sequence"/>
</dbReference>
<evidence type="ECO:0000256" key="7">
    <source>
        <dbReference type="PROSITE-ProRule" id="PRU00043"/>
    </source>
</evidence>
<evidence type="ECO:0000313" key="12">
    <source>
        <dbReference type="Proteomes" id="UP000663829"/>
    </source>
</evidence>
<organism evidence="10 12">
    <name type="scientific">Didymodactylos carnosus</name>
    <dbReference type="NCBI Taxonomy" id="1234261"/>
    <lineage>
        <taxon>Eukaryota</taxon>
        <taxon>Metazoa</taxon>
        <taxon>Spiralia</taxon>
        <taxon>Gnathifera</taxon>
        <taxon>Rotifera</taxon>
        <taxon>Eurotatoria</taxon>
        <taxon>Bdelloidea</taxon>
        <taxon>Philodinida</taxon>
        <taxon>Philodinidae</taxon>
        <taxon>Didymodactylos</taxon>
    </lineage>
</organism>
<accession>A0A814I306</accession>
<dbReference type="GO" id="GO:0005509">
    <property type="term" value="F:calcium ion binding"/>
    <property type="evidence" value="ECO:0007669"/>
    <property type="project" value="UniProtKB-UniRule"/>
</dbReference>
<dbReference type="AlphaFoldDB" id="A0A814I306"/>
<feature type="signal peptide" evidence="8">
    <location>
        <begin position="1"/>
        <end position="19"/>
    </location>
</feature>
<evidence type="ECO:0000256" key="3">
    <source>
        <dbReference type="ARBA" id="ARBA00022737"/>
    </source>
</evidence>
<feature type="domain" description="Cadherin" evidence="9">
    <location>
        <begin position="486"/>
        <end position="582"/>
    </location>
</feature>
<keyword evidence="12" id="KW-1185">Reference proteome</keyword>
<dbReference type="InterPro" id="IPR002126">
    <property type="entry name" value="Cadherin-like_dom"/>
</dbReference>
<keyword evidence="4 7" id="KW-0106">Calcium</keyword>
<feature type="domain" description="Cadherin" evidence="9">
    <location>
        <begin position="58"/>
        <end position="140"/>
    </location>
</feature>
<proteinExistence type="predicted"/>
<dbReference type="PROSITE" id="PS00232">
    <property type="entry name" value="CADHERIN_1"/>
    <property type="match status" value="2"/>
</dbReference>
<evidence type="ECO:0000256" key="8">
    <source>
        <dbReference type="SAM" id="SignalP"/>
    </source>
</evidence>
<keyword evidence="3" id="KW-0677">Repeat</keyword>
<dbReference type="Proteomes" id="UP000663829">
    <property type="component" value="Unassembled WGS sequence"/>
</dbReference>
<comment type="caution">
    <text evidence="10">The sequence shown here is derived from an EMBL/GenBank/DDBJ whole genome shotgun (WGS) entry which is preliminary data.</text>
</comment>
<evidence type="ECO:0000256" key="5">
    <source>
        <dbReference type="ARBA" id="ARBA00022989"/>
    </source>
</evidence>
<dbReference type="InterPro" id="IPR015919">
    <property type="entry name" value="Cadherin-like_sf"/>
</dbReference>
<evidence type="ECO:0000256" key="2">
    <source>
        <dbReference type="ARBA" id="ARBA00022692"/>
    </source>
</evidence>
<keyword evidence="6" id="KW-0472">Membrane</keyword>
<evidence type="ECO:0000259" key="9">
    <source>
        <dbReference type="PROSITE" id="PS50268"/>
    </source>
</evidence>
<feature type="chain" id="PRO_5044131928" description="Cadherin domain-containing protein" evidence="8">
    <location>
        <begin position="20"/>
        <end position="1060"/>
    </location>
</feature>
<dbReference type="InterPro" id="IPR020894">
    <property type="entry name" value="Cadherin_CS"/>
</dbReference>
<name>A0A814I306_9BILA</name>
<reference evidence="10" key="1">
    <citation type="submission" date="2021-02" db="EMBL/GenBank/DDBJ databases">
        <authorList>
            <person name="Nowell W R."/>
        </authorList>
    </citation>
    <scope>NUCLEOTIDE SEQUENCE</scope>
</reference>
<dbReference type="PANTHER" id="PTHR24026:SF126">
    <property type="entry name" value="PROTOCADHERIN FAT 4"/>
    <property type="match status" value="1"/>
</dbReference>
<gene>
    <name evidence="10" type="ORF">GPM918_LOCUS14597</name>
    <name evidence="11" type="ORF">SRO942_LOCUS14597</name>
</gene>